<gene>
    <name evidence="3" type="ORF">HD599_002058</name>
</gene>
<evidence type="ECO:0000256" key="1">
    <source>
        <dbReference type="ARBA" id="ARBA00006817"/>
    </source>
</evidence>
<evidence type="ECO:0000313" key="4">
    <source>
        <dbReference type="Proteomes" id="UP000536685"/>
    </source>
</evidence>
<dbReference type="AlphaFoldDB" id="A0A841AQ88"/>
<organism evidence="3 4">
    <name type="scientific">Conyzicola lurida</name>
    <dbReference type="NCBI Taxonomy" id="1172621"/>
    <lineage>
        <taxon>Bacteria</taxon>
        <taxon>Bacillati</taxon>
        <taxon>Actinomycetota</taxon>
        <taxon>Actinomycetes</taxon>
        <taxon>Micrococcales</taxon>
        <taxon>Microbacteriaceae</taxon>
        <taxon>Conyzicola</taxon>
    </lineage>
</organism>
<dbReference type="SUPFAM" id="SSF55961">
    <property type="entry name" value="Bet v1-like"/>
    <property type="match status" value="1"/>
</dbReference>
<reference evidence="3 4" key="1">
    <citation type="submission" date="2020-08" db="EMBL/GenBank/DDBJ databases">
        <title>Sequencing the genomes of 1000 actinobacteria strains.</title>
        <authorList>
            <person name="Klenk H.-P."/>
        </authorList>
    </citation>
    <scope>NUCLEOTIDE SEQUENCE [LARGE SCALE GENOMIC DNA]</scope>
    <source>
        <strain evidence="3 4">DSM 105784</strain>
    </source>
</reference>
<dbReference type="InterPro" id="IPR013538">
    <property type="entry name" value="ASHA1/2-like_C"/>
</dbReference>
<sequence>MTVDSIVINASPEQVWAALLAGTGGWYFDNRIESSWVVGEPVTNYGPAGDIHIHGVVVAIEPQKRLVTTFRPVWVESVSGAPTTEVEWRLTPIGPLTRVTLTHRGLPIQSPVATEIAEGWVYLLSNLKTVLETGKRMPPPV</sequence>
<dbReference type="EMBL" id="JACHMJ010000001">
    <property type="protein sequence ID" value="MBB5843735.1"/>
    <property type="molecule type" value="Genomic_DNA"/>
</dbReference>
<name>A0A841AQ88_9MICO</name>
<accession>A0A841AQ88</accession>
<feature type="domain" description="Activator of Hsp90 ATPase homologue 1/2-like C-terminal" evidence="2">
    <location>
        <begin position="9"/>
        <end position="132"/>
    </location>
</feature>
<evidence type="ECO:0000313" key="3">
    <source>
        <dbReference type="EMBL" id="MBB5843735.1"/>
    </source>
</evidence>
<evidence type="ECO:0000259" key="2">
    <source>
        <dbReference type="Pfam" id="PF08327"/>
    </source>
</evidence>
<dbReference type="InterPro" id="IPR023393">
    <property type="entry name" value="START-like_dom_sf"/>
</dbReference>
<comment type="caution">
    <text evidence="3">The sequence shown here is derived from an EMBL/GenBank/DDBJ whole genome shotgun (WGS) entry which is preliminary data.</text>
</comment>
<proteinExistence type="inferred from homology"/>
<comment type="similarity">
    <text evidence="1">Belongs to the AHA1 family.</text>
</comment>
<dbReference type="Pfam" id="PF08327">
    <property type="entry name" value="AHSA1"/>
    <property type="match status" value="1"/>
</dbReference>
<dbReference type="RefSeq" id="WP_184236990.1">
    <property type="nucleotide sequence ID" value="NZ_JACHMJ010000001.1"/>
</dbReference>
<dbReference type="Gene3D" id="3.30.530.20">
    <property type="match status" value="1"/>
</dbReference>
<dbReference type="Proteomes" id="UP000536685">
    <property type="component" value="Unassembled WGS sequence"/>
</dbReference>
<protein>
    <submittedName>
        <fullName evidence="3">Uncharacterized protein YndB with AHSA1/START domain</fullName>
    </submittedName>
</protein>
<keyword evidence="4" id="KW-1185">Reference proteome</keyword>